<dbReference type="Proteomes" id="UP000183015">
    <property type="component" value="Unassembled WGS sequence"/>
</dbReference>
<sequence length="142" mass="15196">MNDTGLGEPNVLDLEFRGLALLDSPWSVQFARGTRGRRALEVYNNGLLLDVMVETAFSSHVLRGARRGSRDGRHSVLAWGHVCADGSAPSLTLGRAATPLLGAITTPGGFWLALAEGDTDRVVAHAPDGTHARLRVRAGWSR</sequence>
<evidence type="ECO:0000313" key="1">
    <source>
        <dbReference type="EMBL" id="SEM15852.1"/>
    </source>
</evidence>
<gene>
    <name evidence="1" type="ORF">SAMN05414137_119183</name>
</gene>
<protein>
    <submittedName>
        <fullName evidence="1">Uncharacterized protein</fullName>
    </submittedName>
</protein>
<dbReference type="RefSeq" id="WP_042444633.1">
    <property type="nucleotide sequence ID" value="NZ_BBPN01000007.1"/>
</dbReference>
<evidence type="ECO:0000313" key="2">
    <source>
        <dbReference type="Proteomes" id="UP000183015"/>
    </source>
</evidence>
<reference evidence="2" key="1">
    <citation type="submission" date="2016-10" db="EMBL/GenBank/DDBJ databases">
        <authorList>
            <person name="Varghese N."/>
        </authorList>
    </citation>
    <scope>NUCLEOTIDE SEQUENCE [LARGE SCALE GENOMIC DNA]</scope>
    <source>
        <strain evidence="2">DSM 45096 / BCRC 16803 / CGMCC 4.1857 / CIP 109030 / JCM 12277 / KCTC 19219 / NBRC 100920 / 33214</strain>
    </source>
</reference>
<proteinExistence type="predicted"/>
<dbReference type="eggNOG" id="ENOG50320AK">
    <property type="taxonomic scope" value="Bacteria"/>
</dbReference>
<accession>A0A1H7W2N5</accession>
<dbReference type="STRING" id="235985.SAMN05414137_119183"/>
<dbReference type="AlphaFoldDB" id="A0A1H7W2N5"/>
<dbReference type="EMBL" id="FOAZ01000019">
    <property type="protein sequence ID" value="SEM15852.1"/>
    <property type="molecule type" value="Genomic_DNA"/>
</dbReference>
<organism evidence="1 2">
    <name type="scientific">Streptacidiphilus jiangxiensis</name>
    <dbReference type="NCBI Taxonomy" id="235985"/>
    <lineage>
        <taxon>Bacteria</taxon>
        <taxon>Bacillati</taxon>
        <taxon>Actinomycetota</taxon>
        <taxon>Actinomycetes</taxon>
        <taxon>Kitasatosporales</taxon>
        <taxon>Streptomycetaceae</taxon>
        <taxon>Streptacidiphilus</taxon>
    </lineage>
</organism>
<keyword evidence="2" id="KW-1185">Reference proteome</keyword>
<name>A0A1H7W2N5_STRJI</name>
<dbReference type="OrthoDB" id="3852935at2"/>